<proteinExistence type="inferred from homology"/>
<feature type="signal peptide" evidence="7">
    <location>
        <begin position="1"/>
        <end position="21"/>
    </location>
</feature>
<dbReference type="PANTHER" id="PTHR46630:SF1">
    <property type="entry name" value="TETRATRICOPEPTIDE REPEAT PROTEIN 29"/>
    <property type="match status" value="1"/>
</dbReference>
<name>A0ABV6BHR4_9GAMM</name>
<dbReference type="SUPFAM" id="SSF48452">
    <property type="entry name" value="TPR-like"/>
    <property type="match status" value="2"/>
</dbReference>
<comment type="similarity">
    <text evidence="5">Belongs to the Rap family.</text>
</comment>
<evidence type="ECO:0000256" key="6">
    <source>
        <dbReference type="SAM" id="Phobius"/>
    </source>
</evidence>
<evidence type="ECO:0008006" key="10">
    <source>
        <dbReference type="Google" id="ProtNLM"/>
    </source>
</evidence>
<feature type="chain" id="PRO_5045965731" description="Tetratricopeptide repeat protein" evidence="7">
    <location>
        <begin position="22"/>
        <end position="464"/>
    </location>
</feature>
<evidence type="ECO:0000256" key="3">
    <source>
        <dbReference type="ARBA" id="ARBA00022737"/>
    </source>
</evidence>
<evidence type="ECO:0000256" key="2">
    <source>
        <dbReference type="ARBA" id="ARBA00022490"/>
    </source>
</evidence>
<evidence type="ECO:0000313" key="8">
    <source>
        <dbReference type="EMBL" id="MFC0049058.1"/>
    </source>
</evidence>
<keyword evidence="3" id="KW-0677">Repeat</keyword>
<comment type="caution">
    <text evidence="8">The sequence shown here is derived from an EMBL/GenBank/DDBJ whole genome shotgun (WGS) entry which is preliminary data.</text>
</comment>
<dbReference type="Proteomes" id="UP001589813">
    <property type="component" value="Unassembled WGS sequence"/>
</dbReference>
<sequence length="464" mass="53595">MKVCAAIILSCLWCWSASALANNANTAALPDWLLQIQQQKNIQPEAMLQQALSHEADFGNWNVTQQASWLNELSLIYEALGRHRDQLAAAERGLALVPDLLSKTHVELLFSMGYALEMHREYAQANEYYKKGMALATELKDEKLMILGQLNLAAMLAEESQDQEALETLKQAYDRAVKLGDKEVLASVNAELGLMYTMLMSDEEARKLLEESYRLFDELGWEKSKVSVWYNLAMTYRYQSKPELALEIFDKMLKASLHAEDPVQSYYAYLGLATTHRGMKKYDAAVSYMEQADAYLPYLQSTYQLSEHHFEKALIYRALGQTSLAFQEVDLAAETLGNQRNVSDKFFALHFDRLKSHLYADNGDFEKAYSLLDQFFKNYVSLQDDKRDLQVQKLRLSFDAERQQAKNELLQKDNELQALRLQEVERKRQIQWLWIGLFASTSLILLTLLLWQWRRRRQSLSATE</sequence>
<evidence type="ECO:0000256" key="7">
    <source>
        <dbReference type="SAM" id="SignalP"/>
    </source>
</evidence>
<keyword evidence="6" id="KW-0472">Membrane</keyword>
<keyword evidence="2" id="KW-0963">Cytoplasm</keyword>
<dbReference type="InterPro" id="IPR011990">
    <property type="entry name" value="TPR-like_helical_dom_sf"/>
</dbReference>
<dbReference type="Gene3D" id="1.25.40.10">
    <property type="entry name" value="Tetratricopeptide repeat domain"/>
    <property type="match status" value="3"/>
</dbReference>
<evidence type="ECO:0000256" key="4">
    <source>
        <dbReference type="ARBA" id="ARBA00022803"/>
    </source>
</evidence>
<evidence type="ECO:0000313" key="9">
    <source>
        <dbReference type="Proteomes" id="UP001589813"/>
    </source>
</evidence>
<keyword evidence="7" id="KW-0732">Signal</keyword>
<keyword evidence="4" id="KW-0802">TPR repeat</keyword>
<reference evidence="8 9" key="1">
    <citation type="submission" date="2024-09" db="EMBL/GenBank/DDBJ databases">
        <authorList>
            <person name="Sun Q."/>
            <person name="Mori K."/>
        </authorList>
    </citation>
    <scope>NUCLEOTIDE SEQUENCE [LARGE SCALE GENOMIC DNA]</scope>
    <source>
        <strain evidence="8 9">KCTC 23315</strain>
    </source>
</reference>
<evidence type="ECO:0000256" key="5">
    <source>
        <dbReference type="ARBA" id="ARBA00038253"/>
    </source>
</evidence>
<keyword evidence="6" id="KW-0812">Transmembrane</keyword>
<feature type="transmembrane region" description="Helical" evidence="6">
    <location>
        <begin position="432"/>
        <end position="451"/>
    </location>
</feature>
<evidence type="ECO:0000256" key="1">
    <source>
        <dbReference type="ARBA" id="ARBA00004496"/>
    </source>
</evidence>
<dbReference type="InterPro" id="IPR019734">
    <property type="entry name" value="TPR_rpt"/>
</dbReference>
<comment type="subcellular location">
    <subcellularLocation>
        <location evidence="1">Cytoplasm</location>
    </subcellularLocation>
</comment>
<organism evidence="8 9">
    <name type="scientific">Rheinheimera tilapiae</name>
    <dbReference type="NCBI Taxonomy" id="875043"/>
    <lineage>
        <taxon>Bacteria</taxon>
        <taxon>Pseudomonadati</taxon>
        <taxon>Pseudomonadota</taxon>
        <taxon>Gammaproteobacteria</taxon>
        <taxon>Chromatiales</taxon>
        <taxon>Chromatiaceae</taxon>
        <taxon>Rheinheimera</taxon>
    </lineage>
</organism>
<dbReference type="Pfam" id="PF13181">
    <property type="entry name" value="TPR_8"/>
    <property type="match status" value="2"/>
</dbReference>
<dbReference type="SMART" id="SM00028">
    <property type="entry name" value="TPR"/>
    <property type="match status" value="6"/>
</dbReference>
<accession>A0ABV6BHR4</accession>
<gene>
    <name evidence="8" type="ORF">ACFFJP_12250</name>
</gene>
<keyword evidence="9" id="KW-1185">Reference proteome</keyword>
<dbReference type="EMBL" id="JBHLXP010000003">
    <property type="protein sequence ID" value="MFC0049058.1"/>
    <property type="molecule type" value="Genomic_DNA"/>
</dbReference>
<protein>
    <recommendedName>
        <fullName evidence="10">Tetratricopeptide repeat protein</fullName>
    </recommendedName>
</protein>
<keyword evidence="6" id="KW-1133">Transmembrane helix</keyword>
<dbReference type="PANTHER" id="PTHR46630">
    <property type="entry name" value="TETRATRICOPEPTIDE REPEAT PROTEIN 29"/>
    <property type="match status" value="1"/>
</dbReference>
<dbReference type="InterPro" id="IPR051476">
    <property type="entry name" value="Bac_ResReg_Asp_Phosphatase"/>
</dbReference>
<dbReference type="RefSeq" id="WP_377244225.1">
    <property type="nucleotide sequence ID" value="NZ_JBHLXP010000003.1"/>
</dbReference>